<organism evidence="1 2">
    <name type="scientific">Anaeramoeba flamelloides</name>
    <dbReference type="NCBI Taxonomy" id="1746091"/>
    <lineage>
        <taxon>Eukaryota</taxon>
        <taxon>Metamonada</taxon>
        <taxon>Anaeramoebidae</taxon>
        <taxon>Anaeramoeba</taxon>
    </lineage>
</organism>
<proteinExistence type="predicted"/>
<comment type="caution">
    <text evidence="1">The sequence shown here is derived from an EMBL/GenBank/DDBJ whole genome shotgun (WGS) entry which is preliminary data.</text>
</comment>
<sequence length="137" mass="16177">MFPDFYKKQPQINPRIFTKKETNEERYTHIQQIETLHGVKFSTIIEYLKKKLIQEHEEQKKELFSVFVENGVLYYNDMELMVNSCLYLEDMTSNSHQKMLGSLIKITPFEIVIRVLSVGNVRVLISQLVVGDYQISQ</sequence>
<gene>
    <name evidence="1" type="ORF">M0812_29285</name>
</gene>
<accession>A0AAV7Y9L6</accession>
<evidence type="ECO:0000313" key="2">
    <source>
        <dbReference type="Proteomes" id="UP001146793"/>
    </source>
</evidence>
<reference evidence="1" key="1">
    <citation type="submission" date="2022-08" db="EMBL/GenBank/DDBJ databases">
        <title>Novel sulphate-reducing endosymbionts in the free-living metamonad Anaeramoeba.</title>
        <authorList>
            <person name="Jerlstrom-Hultqvist J."/>
            <person name="Cepicka I."/>
            <person name="Gallot-Lavallee L."/>
            <person name="Salas-Leiva D."/>
            <person name="Curtis B.A."/>
            <person name="Zahonova K."/>
            <person name="Pipaliya S."/>
            <person name="Dacks J."/>
            <person name="Roger A.J."/>
        </authorList>
    </citation>
    <scope>NUCLEOTIDE SEQUENCE</scope>
    <source>
        <strain evidence="1">Busselton2</strain>
    </source>
</reference>
<dbReference type="AlphaFoldDB" id="A0AAV7Y9L6"/>
<dbReference type="EMBL" id="JANTQA010000072">
    <property type="protein sequence ID" value="KAJ3424562.1"/>
    <property type="molecule type" value="Genomic_DNA"/>
</dbReference>
<evidence type="ECO:0000313" key="1">
    <source>
        <dbReference type="EMBL" id="KAJ3424562.1"/>
    </source>
</evidence>
<dbReference type="Proteomes" id="UP001146793">
    <property type="component" value="Unassembled WGS sequence"/>
</dbReference>
<protein>
    <submittedName>
        <fullName evidence="1">Uncharacterized protein</fullName>
    </submittedName>
</protein>
<name>A0AAV7Y9L6_9EUKA</name>